<reference evidence="2" key="1">
    <citation type="submission" date="2020-04" db="EMBL/GenBank/DDBJ databases">
        <authorList>
            <person name="Alioto T."/>
            <person name="Alioto T."/>
            <person name="Gomez Garrido J."/>
        </authorList>
    </citation>
    <scope>NUCLEOTIDE SEQUENCE</scope>
    <source>
        <strain evidence="2">A484AB</strain>
    </source>
</reference>
<evidence type="ECO:0000313" key="2">
    <source>
        <dbReference type="EMBL" id="CAB3990734.1"/>
    </source>
</evidence>
<organism evidence="2 3">
    <name type="scientific">Paramuricea clavata</name>
    <name type="common">Red gorgonian</name>
    <name type="synonym">Violescent sea-whip</name>
    <dbReference type="NCBI Taxonomy" id="317549"/>
    <lineage>
        <taxon>Eukaryota</taxon>
        <taxon>Metazoa</taxon>
        <taxon>Cnidaria</taxon>
        <taxon>Anthozoa</taxon>
        <taxon>Octocorallia</taxon>
        <taxon>Malacalcyonacea</taxon>
        <taxon>Plexauridae</taxon>
        <taxon>Paramuricea</taxon>
    </lineage>
</organism>
<gene>
    <name evidence="2" type="ORF">PACLA_8A026921</name>
</gene>
<feature type="compositionally biased region" description="Polar residues" evidence="1">
    <location>
        <begin position="93"/>
        <end position="102"/>
    </location>
</feature>
<evidence type="ECO:0000256" key="1">
    <source>
        <dbReference type="SAM" id="MobiDB-lite"/>
    </source>
</evidence>
<protein>
    <submittedName>
        <fullName evidence="2">Uncharacterized protein</fullName>
    </submittedName>
</protein>
<comment type="caution">
    <text evidence="2">The sequence shown here is derived from an EMBL/GenBank/DDBJ whole genome shotgun (WGS) entry which is preliminary data.</text>
</comment>
<accession>A0A6S7GBB0</accession>
<sequence length="194" mass="21540">MHCGIVKMASRSQQNTMSSVDQKKQELLRRIEAKKSGNFSASTNASLSTASVSNANNSPNPNVNHTLFNNDGNFLARFQAMQQQQSSSPQTPEPNKSVPSSEDNSKKKKVTVSMKVVKTSVPSTKTTNKPKAKLSRFDVFETPEEETVTIVGHFGKIHLVHLWLHRQNENEHLYGLMYASAWPNPDASLKKGTE</sequence>
<feature type="compositionally biased region" description="Basic and acidic residues" evidence="1">
    <location>
        <begin position="21"/>
        <end position="35"/>
    </location>
</feature>
<dbReference type="AlphaFoldDB" id="A0A6S7GBB0"/>
<feature type="region of interest" description="Disordered" evidence="1">
    <location>
        <begin position="81"/>
        <end position="111"/>
    </location>
</feature>
<keyword evidence="3" id="KW-1185">Reference proteome</keyword>
<dbReference type="EMBL" id="CACRXK020001717">
    <property type="protein sequence ID" value="CAB3990734.1"/>
    <property type="molecule type" value="Genomic_DNA"/>
</dbReference>
<feature type="compositionally biased region" description="Low complexity" evidence="1">
    <location>
        <begin position="50"/>
        <end position="64"/>
    </location>
</feature>
<feature type="region of interest" description="Disordered" evidence="1">
    <location>
        <begin position="50"/>
        <end position="69"/>
    </location>
</feature>
<feature type="region of interest" description="Disordered" evidence="1">
    <location>
        <begin position="1"/>
        <end position="45"/>
    </location>
</feature>
<evidence type="ECO:0000313" key="3">
    <source>
        <dbReference type="Proteomes" id="UP001152795"/>
    </source>
</evidence>
<proteinExistence type="predicted"/>
<name>A0A6S7GBB0_PARCT</name>
<dbReference type="Proteomes" id="UP001152795">
    <property type="component" value="Unassembled WGS sequence"/>
</dbReference>
<feature type="compositionally biased region" description="Polar residues" evidence="1">
    <location>
        <begin position="10"/>
        <end position="20"/>
    </location>
</feature>